<feature type="domain" description="Nucleolar protein 11 C-terminal" evidence="9">
    <location>
        <begin position="406"/>
        <end position="722"/>
    </location>
</feature>
<keyword evidence="5" id="KW-0804">Transcription</keyword>
<dbReference type="KEGG" id="amj:102566028"/>
<dbReference type="GO" id="GO:0030490">
    <property type="term" value="P:maturation of SSU-rRNA"/>
    <property type="evidence" value="ECO:0007669"/>
    <property type="project" value="InterPro"/>
</dbReference>
<evidence type="ECO:0000256" key="5">
    <source>
        <dbReference type="ARBA" id="ARBA00023163"/>
    </source>
</evidence>
<dbReference type="STRING" id="8496.A0A151N2G1"/>
<proteinExistence type="predicted"/>
<comment type="caution">
    <text evidence="10">The sequence shown here is derived from an EMBL/GenBank/DDBJ whole genome shotgun (WGS) entry which is preliminary data.</text>
</comment>
<dbReference type="Proteomes" id="UP000050525">
    <property type="component" value="Unassembled WGS sequence"/>
</dbReference>
<dbReference type="InterPro" id="IPR042859">
    <property type="entry name" value="NOL11"/>
</dbReference>
<protein>
    <submittedName>
        <fullName evidence="10">Nucleolar protein 11</fullName>
    </submittedName>
</protein>
<dbReference type="Pfam" id="PF20998">
    <property type="entry name" value="Nol11_C"/>
    <property type="match status" value="1"/>
</dbReference>
<keyword evidence="6" id="KW-0539">Nucleus</keyword>
<keyword evidence="4" id="KW-0010">Activator</keyword>
<dbReference type="OrthoDB" id="6502630at2759"/>
<evidence type="ECO:0000259" key="9">
    <source>
        <dbReference type="Pfam" id="PF20998"/>
    </source>
</evidence>
<evidence type="ECO:0000256" key="2">
    <source>
        <dbReference type="ARBA" id="ARBA00022552"/>
    </source>
</evidence>
<comment type="subcellular location">
    <subcellularLocation>
        <location evidence="1">Nucleus</location>
        <location evidence="1">Nucleolus</location>
    </subcellularLocation>
</comment>
<sequence length="723" mass="80963">MAALCEAFTLCGLVAGPGQGVLGLEPAPGADQVLLTDRGRTATLYKVSDQKALGCWSVKQGQMITCPVVCNFETGEFVAVQDDKVLRIWKDEDVNLDKAFKATLSADVYRIHSLPHVEPLVLFRGGAVRTLDALLAAPQQGIENIISDEVIRWSEAFVDAQQPVLIFTTEKDRDYFVYVQKFNPNTLHKYKIEQEESFCPLSFTACLKNNLVTLLCLYSNGCVYKVLMSLQQNVPEREQVLSKSLLLKLVVSGSVLKGTSFTILDKDHVAVLGCLDSPPNVAKEWLTIWNTKFQTLQTSKELPEGTTGQLWCYGEKFFLTHGKVLAVVVYKCETSSLAAAVGKLKDIQTTDRRTMSSFVNWNMLQEEELASLQPQQSVPAKTETRRTLRSRRSAATKVQLGTLTAEQLLLDIKDSSENVIEEELRHFLTNAQMADFQAMIGHIITNLLNRCKTEPTFYPQNCLVQLIQTQGLSYSLCPDLMAVALEKTDVHLLQLCLQQFPDIPESVTCACLKAFLSISDDSLEGTNVNLDSVICYIDIADNDKVEKQTGTVQNGFNSEMLEDDISDIQLTQKPHMIDSNDSCPVGPQKAALLNAILRSAYSETFLLPHLKDLSAQQVMLFLQYLRYLYEKCSEKVSMDLPGVLCPTINQIMDWMCLLLDAHFTVVVMLPEAKGLLSNLHKFVRAQVRFYSELNKIEGSLQELQRIKHQKDIDLYSIEVLELV</sequence>
<dbReference type="GO" id="GO:0005730">
    <property type="term" value="C:nucleolus"/>
    <property type="evidence" value="ECO:0007669"/>
    <property type="project" value="UniProtKB-SubCell"/>
</dbReference>
<evidence type="ECO:0000256" key="4">
    <source>
        <dbReference type="ARBA" id="ARBA00023159"/>
    </source>
</evidence>
<gene>
    <name evidence="10" type="primary">NOL11</name>
    <name evidence="10" type="ORF">Y1Q_0016367</name>
</gene>
<dbReference type="GO" id="GO:0003723">
    <property type="term" value="F:RNA binding"/>
    <property type="evidence" value="ECO:0007669"/>
    <property type="project" value="TreeGrafter"/>
</dbReference>
<dbReference type="PANTHER" id="PTHR15633:SF2">
    <property type="entry name" value="NUCLEOLAR PROTEIN 11"/>
    <property type="match status" value="1"/>
</dbReference>
<evidence type="ECO:0000256" key="3">
    <source>
        <dbReference type="ARBA" id="ARBA00023015"/>
    </source>
</evidence>
<name>A0A151N2G1_ALLMI</name>
<dbReference type="PANTHER" id="PTHR15633">
    <property type="entry name" value="NUCLEOLAR PROTEIN 11"/>
    <property type="match status" value="1"/>
</dbReference>
<dbReference type="PhylomeDB" id="A0A151N2G1"/>
<dbReference type="CTD" id="25926"/>
<organism evidence="10 11">
    <name type="scientific">Alligator mississippiensis</name>
    <name type="common">American alligator</name>
    <dbReference type="NCBI Taxonomy" id="8496"/>
    <lineage>
        <taxon>Eukaryota</taxon>
        <taxon>Metazoa</taxon>
        <taxon>Chordata</taxon>
        <taxon>Craniata</taxon>
        <taxon>Vertebrata</taxon>
        <taxon>Euteleostomi</taxon>
        <taxon>Archelosauria</taxon>
        <taxon>Archosauria</taxon>
        <taxon>Crocodylia</taxon>
        <taxon>Alligatoridae</taxon>
        <taxon>Alligatorinae</taxon>
        <taxon>Alligator</taxon>
    </lineage>
</organism>
<dbReference type="eggNOG" id="ENOG502SB74">
    <property type="taxonomic scope" value="Eukaryota"/>
</dbReference>
<keyword evidence="11" id="KW-1185">Reference proteome</keyword>
<accession>A0A151N2G1</accession>
<evidence type="ECO:0000256" key="7">
    <source>
        <dbReference type="SAM" id="MobiDB-lite"/>
    </source>
</evidence>
<dbReference type="RefSeq" id="XP_006258004.1">
    <property type="nucleotide sequence ID" value="XM_006257942.4"/>
</dbReference>
<feature type="domain" description="Nucleolar protein 11 N-terminal" evidence="8">
    <location>
        <begin position="1"/>
        <end position="331"/>
    </location>
</feature>
<dbReference type="InterPro" id="IPR012584">
    <property type="entry name" value="NOL11_N"/>
</dbReference>
<keyword evidence="3" id="KW-0805">Transcription regulation</keyword>
<evidence type="ECO:0000256" key="1">
    <source>
        <dbReference type="ARBA" id="ARBA00004604"/>
    </source>
</evidence>
<dbReference type="GeneID" id="102566028"/>
<reference evidence="10 11" key="1">
    <citation type="journal article" date="2012" name="Genome Biol.">
        <title>Sequencing three crocodilian genomes to illuminate the evolution of archosaurs and amniotes.</title>
        <authorList>
            <person name="St John J.A."/>
            <person name="Braun E.L."/>
            <person name="Isberg S.R."/>
            <person name="Miles L.G."/>
            <person name="Chong A.Y."/>
            <person name="Gongora J."/>
            <person name="Dalzell P."/>
            <person name="Moran C."/>
            <person name="Bed'hom B."/>
            <person name="Abzhanov A."/>
            <person name="Burgess S.C."/>
            <person name="Cooksey A.M."/>
            <person name="Castoe T.A."/>
            <person name="Crawford N.G."/>
            <person name="Densmore L.D."/>
            <person name="Drew J.C."/>
            <person name="Edwards S.V."/>
            <person name="Faircloth B.C."/>
            <person name="Fujita M.K."/>
            <person name="Greenwold M.J."/>
            <person name="Hoffmann F.G."/>
            <person name="Howard J.M."/>
            <person name="Iguchi T."/>
            <person name="Janes D.E."/>
            <person name="Khan S.Y."/>
            <person name="Kohno S."/>
            <person name="de Koning A.J."/>
            <person name="Lance S.L."/>
            <person name="McCarthy F.M."/>
            <person name="McCormack J.E."/>
            <person name="Merchant M.E."/>
            <person name="Peterson D.G."/>
            <person name="Pollock D.D."/>
            <person name="Pourmand N."/>
            <person name="Raney B.J."/>
            <person name="Roessler K.A."/>
            <person name="Sanford J.R."/>
            <person name="Sawyer R.H."/>
            <person name="Schmidt C.J."/>
            <person name="Triplett E.W."/>
            <person name="Tuberville T.D."/>
            <person name="Venegas-Anaya M."/>
            <person name="Howard J.T."/>
            <person name="Jarvis E.D."/>
            <person name="Guillette L.J.Jr."/>
            <person name="Glenn T.C."/>
            <person name="Green R.E."/>
            <person name="Ray D.A."/>
        </authorList>
    </citation>
    <scope>NUCLEOTIDE SEQUENCE [LARGE SCALE GENOMIC DNA]</scope>
    <source>
        <strain evidence="10">KSC_2009_1</strain>
    </source>
</reference>
<keyword evidence="2" id="KW-0698">rRNA processing</keyword>
<evidence type="ECO:0000256" key="6">
    <source>
        <dbReference type="ARBA" id="ARBA00023242"/>
    </source>
</evidence>
<dbReference type="EMBL" id="AKHW03004113">
    <property type="protein sequence ID" value="KYO30974.1"/>
    <property type="molecule type" value="Genomic_DNA"/>
</dbReference>
<dbReference type="Pfam" id="PF08168">
    <property type="entry name" value="NOL11_N"/>
    <property type="match status" value="1"/>
</dbReference>
<dbReference type="AlphaFoldDB" id="A0A151N2G1"/>
<evidence type="ECO:0000313" key="10">
    <source>
        <dbReference type="EMBL" id="KYO30974.1"/>
    </source>
</evidence>
<dbReference type="InterPro" id="IPR048897">
    <property type="entry name" value="Nol11_C"/>
</dbReference>
<evidence type="ECO:0000259" key="8">
    <source>
        <dbReference type="Pfam" id="PF08168"/>
    </source>
</evidence>
<feature type="region of interest" description="Disordered" evidence="7">
    <location>
        <begin position="372"/>
        <end position="393"/>
    </location>
</feature>
<evidence type="ECO:0000313" key="11">
    <source>
        <dbReference type="Proteomes" id="UP000050525"/>
    </source>
</evidence>